<accession>A0AAE9E1D4</accession>
<dbReference type="PANTHER" id="PTHR45929:SF3">
    <property type="entry name" value="JAK PATHWAY SIGNAL TRANSDUCTION ADAPTOR MOLECULE"/>
    <property type="match status" value="1"/>
</dbReference>
<dbReference type="Pfam" id="PF00790">
    <property type="entry name" value="VHS"/>
    <property type="match status" value="1"/>
</dbReference>
<evidence type="ECO:0000256" key="7">
    <source>
        <dbReference type="PROSITE-ProRule" id="PRU00192"/>
    </source>
</evidence>
<dbReference type="Gene3D" id="1.20.5.1940">
    <property type="match status" value="1"/>
</dbReference>
<keyword evidence="5" id="KW-0967">Endosome</keyword>
<dbReference type="CDD" id="cd03568">
    <property type="entry name" value="VHS_STAM"/>
    <property type="match status" value="1"/>
</dbReference>
<dbReference type="Gene3D" id="1.25.40.90">
    <property type="match status" value="1"/>
</dbReference>
<dbReference type="EMBL" id="CP092620">
    <property type="protein sequence ID" value="UMM11433.1"/>
    <property type="molecule type" value="Genomic_DNA"/>
</dbReference>
<dbReference type="CDD" id="cd21388">
    <property type="entry name" value="GAT_STAM"/>
    <property type="match status" value="1"/>
</dbReference>
<dbReference type="GO" id="GO:0016192">
    <property type="term" value="P:vesicle-mediated transport"/>
    <property type="evidence" value="ECO:0007669"/>
    <property type="project" value="UniProtKB-ARBA"/>
</dbReference>
<gene>
    <name evidence="11" type="ORF">L5515_000725</name>
</gene>
<evidence type="ECO:0000256" key="3">
    <source>
        <dbReference type="ARBA" id="ARBA00022443"/>
    </source>
</evidence>
<dbReference type="InterPro" id="IPR036028">
    <property type="entry name" value="SH3-like_dom_sf"/>
</dbReference>
<comment type="subcellular location">
    <subcellularLocation>
        <location evidence="1">Endosome</location>
    </subcellularLocation>
</comment>
<dbReference type="AlphaFoldDB" id="A0AAE9E1D4"/>
<evidence type="ECO:0000256" key="1">
    <source>
        <dbReference type="ARBA" id="ARBA00004177"/>
    </source>
</evidence>
<feature type="compositionally biased region" description="Low complexity" evidence="8">
    <location>
        <begin position="442"/>
        <end position="508"/>
    </location>
</feature>
<feature type="region of interest" description="Disordered" evidence="8">
    <location>
        <begin position="235"/>
        <end position="257"/>
    </location>
</feature>
<dbReference type="Pfam" id="PF00018">
    <property type="entry name" value="SH3_1"/>
    <property type="match status" value="1"/>
</dbReference>
<dbReference type="Gene3D" id="2.30.30.40">
    <property type="entry name" value="SH3 Domains"/>
    <property type="match status" value="1"/>
</dbReference>
<feature type="domain" description="SH3" evidence="9">
    <location>
        <begin position="255"/>
        <end position="314"/>
    </location>
</feature>
<dbReference type="InterPro" id="IPR001452">
    <property type="entry name" value="SH3_domain"/>
</dbReference>
<dbReference type="FunFam" id="1.20.5.1940:FF:000006">
    <property type="entry name" value="Signal transducing adapter molecule 1"/>
    <property type="match status" value="1"/>
</dbReference>
<feature type="domain" description="VHS" evidence="10">
    <location>
        <begin position="57"/>
        <end position="185"/>
    </location>
</feature>
<keyword evidence="3 7" id="KW-0728">SH3 domain</keyword>
<keyword evidence="4" id="KW-0813">Transport</keyword>
<keyword evidence="12" id="KW-1185">Reference proteome</keyword>
<evidence type="ECO:0000256" key="5">
    <source>
        <dbReference type="ARBA" id="ARBA00022753"/>
    </source>
</evidence>
<reference evidence="11 12" key="1">
    <citation type="submission" date="2022-04" db="EMBL/GenBank/DDBJ databases">
        <title>Chromosome-level reference genomes for two strains of Caenorhabditis briggsae: an improved platform for comparative genomics.</title>
        <authorList>
            <person name="Stevens L."/>
            <person name="Andersen E."/>
        </authorList>
    </citation>
    <scope>NUCLEOTIDE SEQUENCE [LARGE SCALE GENOMIC DNA]</scope>
    <source>
        <strain evidence="11">VX34</strain>
        <tissue evidence="11">Whole-organism</tissue>
    </source>
</reference>
<proteinExistence type="inferred from homology"/>
<dbReference type="SMART" id="SM00326">
    <property type="entry name" value="SH3"/>
    <property type="match status" value="1"/>
</dbReference>
<dbReference type="PROSITE" id="PS50330">
    <property type="entry name" value="UIM"/>
    <property type="match status" value="1"/>
</dbReference>
<dbReference type="PRINTS" id="PR00452">
    <property type="entry name" value="SH3DOMAIN"/>
</dbReference>
<dbReference type="GO" id="GO:0005768">
    <property type="term" value="C:endosome"/>
    <property type="evidence" value="ECO:0007669"/>
    <property type="project" value="UniProtKB-SubCell"/>
</dbReference>
<evidence type="ECO:0000259" key="10">
    <source>
        <dbReference type="PROSITE" id="PS50179"/>
    </source>
</evidence>
<keyword evidence="6" id="KW-0653">Protein transport</keyword>
<dbReference type="SMART" id="SM00288">
    <property type="entry name" value="VHS"/>
    <property type="match status" value="1"/>
</dbReference>
<dbReference type="InterPro" id="IPR050670">
    <property type="entry name" value="STAM"/>
</dbReference>
<evidence type="ECO:0000256" key="6">
    <source>
        <dbReference type="ARBA" id="ARBA00022927"/>
    </source>
</evidence>
<organism evidence="11 12">
    <name type="scientific">Caenorhabditis briggsae</name>
    <dbReference type="NCBI Taxonomy" id="6238"/>
    <lineage>
        <taxon>Eukaryota</taxon>
        <taxon>Metazoa</taxon>
        <taxon>Ecdysozoa</taxon>
        <taxon>Nematoda</taxon>
        <taxon>Chromadorea</taxon>
        <taxon>Rhabditida</taxon>
        <taxon>Rhabditina</taxon>
        <taxon>Rhabditomorpha</taxon>
        <taxon>Rhabditoidea</taxon>
        <taxon>Rhabditidae</taxon>
        <taxon>Peloderinae</taxon>
        <taxon>Caenorhabditis</taxon>
    </lineage>
</organism>
<sequence length="508" mass="56909">MSGVSSALYTYVFGSTVLGVDQPAILLLIPLPFVTFFFQKLNRTFPMSAYEDLLTKVTAPTLTTENWEGILGFCDMINKDYEGQKTGLKALRKRLNNRDPHVVLLAVSVLDSCWANCQERFRKEVSSAQFINELKALCTSSQRQVAEKMRLTLQKWVDAECKNEPSLSLIVSLYKNLVADGYSFTVDDPKSKKKAIDAKYANDPNYVGSAQEEEDIAKAIAASLADAEKQVKKSTSSSMYPLTKSTSPPTQSTPNSERKVRALYDFEAAEGNELSFVAGDIITITDESNPHWWTGRIGTQQGLFPSSFVTNQLDDTKSKDAEASQKTPEVVASINEAVLVRCLQVLHECDPTGERPDPADLAQLEAASYAQGSLIDAHLASIDRQSNSLAQIDIAIRDVLALYDDAVQKSGFQPNQQMYQQQMQQYNYQQPQAPYYPPAEQPPQQHQYPQHYNPAVQQQQQPQQQQQQQHQYGYPQNVAPAQQVPHPQHPQQPQQQQQWAPAPQSQQY</sequence>
<dbReference type="GO" id="GO:0015031">
    <property type="term" value="P:protein transport"/>
    <property type="evidence" value="ECO:0007669"/>
    <property type="project" value="UniProtKB-KW"/>
</dbReference>
<dbReference type="GO" id="GO:0043130">
    <property type="term" value="F:ubiquitin binding"/>
    <property type="evidence" value="ECO:0007669"/>
    <property type="project" value="InterPro"/>
</dbReference>
<dbReference type="PROSITE" id="PS50179">
    <property type="entry name" value="VHS"/>
    <property type="match status" value="1"/>
</dbReference>
<evidence type="ECO:0000313" key="12">
    <source>
        <dbReference type="Proteomes" id="UP000829354"/>
    </source>
</evidence>
<dbReference type="PROSITE" id="PS50002">
    <property type="entry name" value="SH3"/>
    <property type="match status" value="1"/>
</dbReference>
<name>A0AAE9E1D4_CAEBR</name>
<feature type="region of interest" description="Disordered" evidence="8">
    <location>
        <begin position="432"/>
        <end position="508"/>
    </location>
</feature>
<comment type="similarity">
    <text evidence="2">Belongs to the STAM family.</text>
</comment>
<evidence type="ECO:0000256" key="2">
    <source>
        <dbReference type="ARBA" id="ARBA00009666"/>
    </source>
</evidence>
<evidence type="ECO:0000313" key="11">
    <source>
        <dbReference type="EMBL" id="UMM11433.1"/>
    </source>
</evidence>
<dbReference type="SUPFAM" id="SSF48464">
    <property type="entry name" value="ENTH/VHS domain"/>
    <property type="match status" value="1"/>
</dbReference>
<feature type="compositionally biased region" description="Low complexity" evidence="8">
    <location>
        <begin position="241"/>
        <end position="255"/>
    </location>
</feature>
<dbReference type="PANTHER" id="PTHR45929">
    <property type="entry name" value="JAK PATHWAY SIGNAL TRANSDUCTION ADAPTOR MOLECULE"/>
    <property type="match status" value="1"/>
</dbReference>
<evidence type="ECO:0000256" key="8">
    <source>
        <dbReference type="SAM" id="MobiDB-lite"/>
    </source>
</evidence>
<dbReference type="Proteomes" id="UP000829354">
    <property type="component" value="Chromosome I"/>
</dbReference>
<dbReference type="InterPro" id="IPR002014">
    <property type="entry name" value="VHS_dom"/>
</dbReference>
<protein>
    <submittedName>
        <fullName evidence="11">Uncharacterized protein</fullName>
    </submittedName>
</protein>
<dbReference type="InterPro" id="IPR008942">
    <property type="entry name" value="ENTH_VHS"/>
</dbReference>
<dbReference type="InterPro" id="IPR003903">
    <property type="entry name" value="UIM_dom"/>
</dbReference>
<dbReference type="PRINTS" id="PR00499">
    <property type="entry name" value="P67PHOX"/>
</dbReference>
<evidence type="ECO:0000256" key="4">
    <source>
        <dbReference type="ARBA" id="ARBA00022448"/>
    </source>
</evidence>
<dbReference type="GO" id="GO:0035091">
    <property type="term" value="F:phosphatidylinositol binding"/>
    <property type="evidence" value="ECO:0007669"/>
    <property type="project" value="InterPro"/>
</dbReference>
<dbReference type="SUPFAM" id="SSF50044">
    <property type="entry name" value="SH3-domain"/>
    <property type="match status" value="1"/>
</dbReference>
<dbReference type="FunFam" id="2.30.30.40:FF:000072">
    <property type="entry name" value="Unconventional Myosin IB"/>
    <property type="match status" value="1"/>
</dbReference>
<evidence type="ECO:0000259" key="9">
    <source>
        <dbReference type="PROSITE" id="PS50002"/>
    </source>
</evidence>